<evidence type="ECO:0000259" key="10">
    <source>
        <dbReference type="Pfam" id="PF00137"/>
    </source>
</evidence>
<dbReference type="AlphaFoldDB" id="A0A9W7G692"/>
<keyword evidence="9" id="KW-0926">Vacuole</keyword>
<dbReference type="GO" id="GO:0033179">
    <property type="term" value="C:proton-transporting V-type ATPase, V0 domain"/>
    <property type="evidence" value="ECO:0007669"/>
    <property type="project" value="InterPro"/>
</dbReference>
<dbReference type="Gene3D" id="1.20.120.610">
    <property type="entry name" value="lithium bound rotor ring of v- atpase"/>
    <property type="match status" value="1"/>
</dbReference>
<dbReference type="NCBIfam" id="TIGR01100">
    <property type="entry name" value="V_ATP_synt_C"/>
    <property type="match status" value="1"/>
</dbReference>
<keyword evidence="3 9" id="KW-0813">Transport</keyword>
<comment type="similarity">
    <text evidence="2 9">Belongs to the V-ATPase proteolipid subunit family.</text>
</comment>
<keyword evidence="4 9" id="KW-0812">Transmembrane</keyword>
<dbReference type="PANTHER" id="PTHR10263">
    <property type="entry name" value="V-TYPE PROTON ATPASE PROTEOLIPID SUBUNIT"/>
    <property type="match status" value="1"/>
</dbReference>
<comment type="caution">
    <text evidence="11">The sequence shown here is derived from an EMBL/GenBank/DDBJ whole genome shotgun (WGS) entry which is preliminary data.</text>
</comment>
<evidence type="ECO:0000256" key="3">
    <source>
        <dbReference type="ARBA" id="ARBA00022448"/>
    </source>
</evidence>
<evidence type="ECO:0000256" key="9">
    <source>
        <dbReference type="RuleBase" id="RU363060"/>
    </source>
</evidence>
<dbReference type="InterPro" id="IPR035921">
    <property type="entry name" value="F/V-ATP_Csub_sf"/>
</dbReference>
<dbReference type="GO" id="GO:0046961">
    <property type="term" value="F:proton-transporting ATPase activity, rotational mechanism"/>
    <property type="evidence" value="ECO:0007669"/>
    <property type="project" value="InterPro"/>
</dbReference>
<keyword evidence="12" id="KW-1185">Reference proteome</keyword>
<feature type="transmembrane region" description="Helical" evidence="9">
    <location>
        <begin position="100"/>
        <end position="124"/>
    </location>
</feature>
<evidence type="ECO:0000256" key="8">
    <source>
        <dbReference type="ARBA" id="ARBA00023136"/>
    </source>
</evidence>
<evidence type="ECO:0000256" key="4">
    <source>
        <dbReference type="ARBA" id="ARBA00022692"/>
    </source>
</evidence>
<gene>
    <name evidence="11" type="ORF">TrCOL_g13682</name>
</gene>
<dbReference type="InterPro" id="IPR000245">
    <property type="entry name" value="ATPase_proteolipid_csu"/>
</dbReference>
<keyword evidence="5 9" id="KW-0375">Hydrogen ion transport</keyword>
<feature type="transmembrane region" description="Helical" evidence="9">
    <location>
        <begin position="200"/>
        <end position="222"/>
    </location>
</feature>
<evidence type="ECO:0000313" key="12">
    <source>
        <dbReference type="Proteomes" id="UP001165065"/>
    </source>
</evidence>
<evidence type="ECO:0000256" key="1">
    <source>
        <dbReference type="ARBA" id="ARBA00004141"/>
    </source>
</evidence>
<feature type="transmembrane region" description="Helical" evidence="9">
    <location>
        <begin position="12"/>
        <end position="36"/>
    </location>
</feature>
<keyword evidence="7 9" id="KW-0406">Ion transport</keyword>
<name>A0A9W7G692_9STRA</name>
<keyword evidence="8 9" id="KW-0472">Membrane</keyword>
<dbReference type="InterPro" id="IPR002379">
    <property type="entry name" value="ATPase_proteolipid_c-like_dom"/>
</dbReference>
<dbReference type="OrthoDB" id="192742at2759"/>
<keyword evidence="6 9" id="KW-1133">Transmembrane helix</keyword>
<dbReference type="InterPro" id="IPR011555">
    <property type="entry name" value="ATPase_proteolipid_su_C_euk"/>
</dbReference>
<feature type="transmembrane region" description="Helical" evidence="9">
    <location>
        <begin position="57"/>
        <end position="80"/>
    </location>
</feature>
<evidence type="ECO:0000256" key="6">
    <source>
        <dbReference type="ARBA" id="ARBA00022989"/>
    </source>
</evidence>
<comment type="subcellular location">
    <subcellularLocation>
        <location evidence="1">Membrane</location>
        <topology evidence="1">Multi-pass membrane protein</topology>
    </subcellularLocation>
    <subcellularLocation>
        <location evidence="9">Vacuole membrane</location>
        <topology evidence="9">Multi-pass membrane protein</topology>
    </subcellularLocation>
</comment>
<organism evidence="11 12">
    <name type="scientific">Triparma columacea</name>
    <dbReference type="NCBI Taxonomy" id="722753"/>
    <lineage>
        <taxon>Eukaryota</taxon>
        <taxon>Sar</taxon>
        <taxon>Stramenopiles</taxon>
        <taxon>Ochrophyta</taxon>
        <taxon>Bolidophyceae</taxon>
        <taxon>Parmales</taxon>
        <taxon>Triparmaceae</taxon>
        <taxon>Triparma</taxon>
    </lineage>
</organism>
<dbReference type="EMBL" id="BRYA01001007">
    <property type="protein sequence ID" value="GMI37452.1"/>
    <property type="molecule type" value="Genomic_DNA"/>
</dbReference>
<protein>
    <recommendedName>
        <fullName evidence="9">V-type proton ATPase proteolipid subunit</fullName>
    </recommendedName>
</protein>
<accession>A0A9W7G692</accession>
<dbReference type="Pfam" id="PF00137">
    <property type="entry name" value="ATP-synt_C"/>
    <property type="match status" value="1"/>
</dbReference>
<dbReference type="Proteomes" id="UP001165065">
    <property type="component" value="Unassembled WGS sequence"/>
</dbReference>
<evidence type="ECO:0000256" key="2">
    <source>
        <dbReference type="ARBA" id="ARBA00007296"/>
    </source>
</evidence>
<evidence type="ECO:0000256" key="5">
    <source>
        <dbReference type="ARBA" id="ARBA00022781"/>
    </source>
</evidence>
<sequence>MSSLCPTYAYVLGYLGVTMSCVFGVVGSSLGIVLISPPLLTLSISQPKLLTKCLMPIVMSGVVAVYGLIVSVVLLGSIPAPFADESAADGVGLTYSLYSSLTHLFAGTLCGLTAAAAGWCIGIVGRAFVGTLCWHTGGAEVKMSIGRGAVNERSGLLANDMLSDKRYSPPQDKGAESGAASAASEASANGRGFNSVYSGMLVTCIFAEAIALYGMIAAVIVAGKGGGGGVGGCLQG</sequence>
<reference evidence="12" key="1">
    <citation type="journal article" date="2023" name="Commun. Biol.">
        <title>Genome analysis of Parmales, the sister group of diatoms, reveals the evolutionary specialization of diatoms from phago-mixotrophs to photoautotrophs.</title>
        <authorList>
            <person name="Ban H."/>
            <person name="Sato S."/>
            <person name="Yoshikawa S."/>
            <person name="Yamada K."/>
            <person name="Nakamura Y."/>
            <person name="Ichinomiya M."/>
            <person name="Sato N."/>
            <person name="Blanc-Mathieu R."/>
            <person name="Endo H."/>
            <person name="Kuwata A."/>
            <person name="Ogata H."/>
        </authorList>
    </citation>
    <scope>NUCLEOTIDE SEQUENCE [LARGE SCALE GENOMIC DNA]</scope>
</reference>
<evidence type="ECO:0000256" key="7">
    <source>
        <dbReference type="ARBA" id="ARBA00023065"/>
    </source>
</evidence>
<evidence type="ECO:0000313" key="11">
    <source>
        <dbReference type="EMBL" id="GMI37452.1"/>
    </source>
</evidence>
<dbReference type="GO" id="GO:0005774">
    <property type="term" value="C:vacuolar membrane"/>
    <property type="evidence" value="ECO:0007669"/>
    <property type="project" value="UniProtKB-SubCell"/>
</dbReference>
<dbReference type="PRINTS" id="PR00122">
    <property type="entry name" value="VACATPASE"/>
</dbReference>
<dbReference type="SUPFAM" id="SSF81333">
    <property type="entry name" value="F1F0 ATP synthase subunit C"/>
    <property type="match status" value="1"/>
</dbReference>
<proteinExistence type="inferred from homology"/>
<feature type="domain" description="V-ATPase proteolipid subunit C-like" evidence="10">
    <location>
        <begin position="15"/>
        <end position="74"/>
    </location>
</feature>